<evidence type="ECO:0000313" key="3">
    <source>
        <dbReference type="Proteomes" id="UP001295740"/>
    </source>
</evidence>
<dbReference type="Gene3D" id="3.40.30.10">
    <property type="entry name" value="Glutaredoxin"/>
    <property type="match status" value="2"/>
</dbReference>
<feature type="region of interest" description="Disordered" evidence="1">
    <location>
        <begin position="322"/>
        <end position="354"/>
    </location>
</feature>
<proteinExistence type="predicted"/>
<organism evidence="2 3">
    <name type="scientific">Anthostomella pinea</name>
    <dbReference type="NCBI Taxonomy" id="933095"/>
    <lineage>
        <taxon>Eukaryota</taxon>
        <taxon>Fungi</taxon>
        <taxon>Dikarya</taxon>
        <taxon>Ascomycota</taxon>
        <taxon>Pezizomycotina</taxon>
        <taxon>Sordariomycetes</taxon>
        <taxon>Xylariomycetidae</taxon>
        <taxon>Xylariales</taxon>
        <taxon>Xylariaceae</taxon>
        <taxon>Anthostomella</taxon>
    </lineage>
</organism>
<dbReference type="PANTHER" id="PTHR13887:SF41">
    <property type="entry name" value="THIOREDOXIN SUPERFAMILY PROTEIN"/>
    <property type="match status" value="1"/>
</dbReference>
<keyword evidence="3" id="KW-1185">Reference proteome</keyword>
<protein>
    <submittedName>
        <fullName evidence="2">Uu.00g122660.m01.CDS01</fullName>
    </submittedName>
</protein>
<dbReference type="EMBL" id="CAUWAG010000007">
    <property type="protein sequence ID" value="CAJ2504872.1"/>
    <property type="molecule type" value="Genomic_DNA"/>
</dbReference>
<dbReference type="SUPFAM" id="SSF52833">
    <property type="entry name" value="Thioredoxin-like"/>
    <property type="match status" value="2"/>
</dbReference>
<gene>
    <name evidence="2" type="ORF">KHLLAP_LOCUS5340</name>
</gene>
<comment type="caution">
    <text evidence="2">The sequence shown here is derived from an EMBL/GenBank/DDBJ whole genome shotgun (WGS) entry which is preliminary data.</text>
</comment>
<evidence type="ECO:0000313" key="2">
    <source>
        <dbReference type="EMBL" id="CAJ2504872.1"/>
    </source>
</evidence>
<dbReference type="AlphaFoldDB" id="A0AAI8VH98"/>
<evidence type="ECO:0000256" key="1">
    <source>
        <dbReference type="SAM" id="MobiDB-lite"/>
    </source>
</evidence>
<dbReference type="InterPro" id="IPR036249">
    <property type="entry name" value="Thioredoxin-like_sf"/>
</dbReference>
<reference evidence="2" key="1">
    <citation type="submission" date="2023-10" db="EMBL/GenBank/DDBJ databases">
        <authorList>
            <person name="Hackl T."/>
        </authorList>
    </citation>
    <scope>NUCLEOTIDE SEQUENCE</scope>
</reference>
<sequence length="354" mass="38647">MASIRDLLLPIDVDPIKPKPREGKVPADDVNAPPQPSLTSRFTIEIILDTICPFCYIGLNNLNTAIAIHQTQHPEAVFDVTCSPLVLAPSASYDKLSYYTEYMGLPSDRYAVWTEYGTEAGINFSWKGRTGNSRDSHKLLRFALESTPTVTRSVTVTQPRQTTTLTGTSTAASNMTLPPPNPPGQAVSYQTSMRHASAISAGSVVPSSPKTRGPALQMRLLEAIFKGYHELDRDLSERQFLVETAVGVTGFAARDIEAVLDSDEWGRAIDMLCAEVRRRLPTPIIAVPTIIVNGKWLYGGRQPVEYLVAEFERIRLGQPRNTKAATNTVPESGVGRTGVDGSRGVTMSMPDESI</sequence>
<dbReference type="Proteomes" id="UP001295740">
    <property type="component" value="Unassembled WGS sequence"/>
</dbReference>
<dbReference type="PANTHER" id="PTHR13887">
    <property type="entry name" value="GLUTATHIONE S-TRANSFERASE KAPPA"/>
    <property type="match status" value="1"/>
</dbReference>
<name>A0AAI8VH98_9PEZI</name>
<accession>A0AAI8VH98</accession>